<gene>
    <name evidence="1" type="ORF">AWR27_03355</name>
</gene>
<dbReference type="AlphaFoldDB" id="A0A1P9WSW3"/>
<dbReference type="OrthoDB" id="9812340at2"/>
<proteinExistence type="predicted"/>
<dbReference type="InterPro" id="IPR022453">
    <property type="entry name" value="Znf_MqsA-type"/>
</dbReference>
<sequence length="75" mass="8337">MRSNQCPVCDGSKQPGRTTFTADLGENLVVVRHVPATICEQCGEEWIANDVAKLLEEIVAKARQEHRQFEVLSLA</sequence>
<protein>
    <recommendedName>
        <fullName evidence="3">YgiT-type zinc finger domain-containing protein</fullName>
    </recommendedName>
</protein>
<reference evidence="1 2" key="1">
    <citation type="submission" date="2016-01" db="EMBL/GenBank/DDBJ databases">
        <authorList>
            <person name="Oliw E.H."/>
        </authorList>
    </citation>
    <scope>NUCLEOTIDE SEQUENCE [LARGE SCALE GENOMIC DNA]</scope>
    <source>
        <strain evidence="1 2">DY10</strain>
    </source>
</reference>
<dbReference type="NCBIfam" id="TIGR03831">
    <property type="entry name" value="YgiT_finger"/>
    <property type="match status" value="1"/>
</dbReference>
<evidence type="ECO:0000313" key="2">
    <source>
        <dbReference type="Proteomes" id="UP000187941"/>
    </source>
</evidence>
<evidence type="ECO:0000313" key="1">
    <source>
        <dbReference type="EMBL" id="AQG78459.1"/>
    </source>
</evidence>
<dbReference type="KEGG" id="smon:AWR27_03355"/>
<organism evidence="1 2">
    <name type="scientific">Spirosoma montaniterrae</name>
    <dbReference type="NCBI Taxonomy" id="1178516"/>
    <lineage>
        <taxon>Bacteria</taxon>
        <taxon>Pseudomonadati</taxon>
        <taxon>Bacteroidota</taxon>
        <taxon>Cytophagia</taxon>
        <taxon>Cytophagales</taxon>
        <taxon>Cytophagaceae</taxon>
        <taxon>Spirosoma</taxon>
    </lineage>
</organism>
<evidence type="ECO:0008006" key="3">
    <source>
        <dbReference type="Google" id="ProtNLM"/>
    </source>
</evidence>
<accession>A0A1P9WSW3</accession>
<dbReference type="Gene3D" id="3.10.20.860">
    <property type="match status" value="1"/>
</dbReference>
<dbReference type="Proteomes" id="UP000187941">
    <property type="component" value="Chromosome"/>
</dbReference>
<dbReference type="STRING" id="1178516.AWR27_03355"/>
<dbReference type="CDD" id="cd12870">
    <property type="entry name" value="MqsA"/>
    <property type="match status" value="1"/>
</dbReference>
<keyword evidence="2" id="KW-1185">Reference proteome</keyword>
<name>A0A1P9WSW3_9BACT</name>
<dbReference type="RefSeq" id="WP_077129899.1">
    <property type="nucleotide sequence ID" value="NZ_CP014263.1"/>
</dbReference>
<dbReference type="EMBL" id="CP014263">
    <property type="protein sequence ID" value="AQG78459.1"/>
    <property type="molecule type" value="Genomic_DNA"/>
</dbReference>